<dbReference type="InterPro" id="IPR028098">
    <property type="entry name" value="Glyco_trans_4-like_N"/>
</dbReference>
<dbReference type="Proteomes" id="UP000292886">
    <property type="component" value="Chromosome"/>
</dbReference>
<dbReference type="Pfam" id="PF13579">
    <property type="entry name" value="Glyco_trans_4_4"/>
    <property type="match status" value="1"/>
</dbReference>
<keyword evidence="3" id="KW-0808">Transferase</keyword>
<dbReference type="KEGG" id="wei:EQG49_11730"/>
<proteinExistence type="predicted"/>
<dbReference type="EMBL" id="CP037940">
    <property type="protein sequence ID" value="QBO37074.1"/>
    <property type="molecule type" value="Genomic_DNA"/>
</dbReference>
<dbReference type="OrthoDB" id="9806653at2"/>
<organism evidence="3 4">
    <name type="scientific">Periweissella cryptocerci</name>
    <dbReference type="NCBI Taxonomy" id="2506420"/>
    <lineage>
        <taxon>Bacteria</taxon>
        <taxon>Bacillati</taxon>
        <taxon>Bacillota</taxon>
        <taxon>Bacilli</taxon>
        <taxon>Lactobacillales</taxon>
        <taxon>Lactobacillaceae</taxon>
        <taxon>Periweissella</taxon>
    </lineage>
</organism>
<gene>
    <name evidence="3" type="ORF">EQG49_11730</name>
</gene>
<dbReference type="GO" id="GO:0016757">
    <property type="term" value="F:glycosyltransferase activity"/>
    <property type="evidence" value="ECO:0007669"/>
    <property type="project" value="InterPro"/>
</dbReference>
<dbReference type="PANTHER" id="PTHR12526">
    <property type="entry name" value="GLYCOSYLTRANSFERASE"/>
    <property type="match status" value="1"/>
</dbReference>
<dbReference type="Pfam" id="PF00534">
    <property type="entry name" value="Glycos_transf_1"/>
    <property type="match status" value="1"/>
</dbReference>
<name>A0A4P6YW65_9LACO</name>
<dbReference type="SUPFAM" id="SSF53756">
    <property type="entry name" value="UDP-Glycosyltransferase/glycogen phosphorylase"/>
    <property type="match status" value="1"/>
</dbReference>
<dbReference type="Gene3D" id="3.40.50.2000">
    <property type="entry name" value="Glycogen Phosphorylase B"/>
    <property type="match status" value="2"/>
</dbReference>
<evidence type="ECO:0000313" key="3">
    <source>
        <dbReference type="EMBL" id="QBO37074.1"/>
    </source>
</evidence>
<evidence type="ECO:0000259" key="2">
    <source>
        <dbReference type="Pfam" id="PF13579"/>
    </source>
</evidence>
<feature type="domain" description="Glycosyltransferase subfamily 4-like N-terminal" evidence="2">
    <location>
        <begin position="32"/>
        <end position="171"/>
    </location>
</feature>
<dbReference type="PANTHER" id="PTHR12526:SF630">
    <property type="entry name" value="GLYCOSYLTRANSFERASE"/>
    <property type="match status" value="1"/>
</dbReference>
<feature type="domain" description="Glycosyl transferase family 1" evidence="1">
    <location>
        <begin position="209"/>
        <end position="361"/>
    </location>
</feature>
<dbReference type="InterPro" id="IPR001296">
    <property type="entry name" value="Glyco_trans_1"/>
</dbReference>
<sequence>MIHRSVGKKMGETKKVLIVSSTASMIKQFNMRNIEILQELGNEVHVAANFVEPGTITKRMAEHLQEQLQEMGVTWYQVDFGRGAGSLKSNMKAYKQIHKIIKQGYSFVHTQASLASMLTRLATHVTKTPLIYMAHGFQFYKGSSTVSWLVYYNIEKFLSRWTDLLITINHEDTKLAKKKFHAGEVIEVPGVGINYNKFATPVGEDVIIKTRSELGVPQDAKLLISVGELSARKNHRIVIEALAKLNNPNLYYVIAGIGPLKDELNELIAQNHLGDNVKLLGYRSDLPELYQASNAAIFPSKFEGLMVAGMEAMAAGVPLLYADVRGIRDYSEDGRTGFSFNYDDVGSVAKAMKQLANVENRDALGISAQQHARQFEMAEIDGQMKAIYNQI</sequence>
<dbReference type="AlphaFoldDB" id="A0A4P6YW65"/>
<evidence type="ECO:0000313" key="4">
    <source>
        <dbReference type="Proteomes" id="UP000292886"/>
    </source>
</evidence>
<protein>
    <submittedName>
        <fullName evidence="3">Glycosyltransferase family 1 protein</fullName>
    </submittedName>
</protein>
<evidence type="ECO:0000259" key="1">
    <source>
        <dbReference type="Pfam" id="PF00534"/>
    </source>
</evidence>
<keyword evidence="4" id="KW-1185">Reference proteome</keyword>
<reference evidence="4" key="1">
    <citation type="submission" date="2019-03" db="EMBL/GenBank/DDBJ databases">
        <title>Weissella sp. 26KH-42 Genome sequencing.</title>
        <authorList>
            <person name="Heo J."/>
            <person name="Kim S.-J."/>
            <person name="Kim J.-S."/>
            <person name="Hong S.-B."/>
            <person name="Kwon S.-W."/>
        </authorList>
    </citation>
    <scope>NUCLEOTIDE SEQUENCE [LARGE SCALE GENOMIC DNA]</scope>
    <source>
        <strain evidence="4">26KH-42</strain>
    </source>
</reference>
<accession>A0A4P6YW65</accession>